<evidence type="ECO:0000256" key="3">
    <source>
        <dbReference type="ARBA" id="ARBA00022801"/>
    </source>
</evidence>
<dbReference type="EMBL" id="RDBE01000007">
    <property type="protein sequence ID" value="RLV49143.1"/>
    <property type="molecule type" value="Genomic_DNA"/>
</dbReference>
<evidence type="ECO:0000256" key="7">
    <source>
        <dbReference type="SAM" id="SignalP"/>
    </source>
</evidence>
<dbReference type="RefSeq" id="WP_121806246.1">
    <property type="nucleotide sequence ID" value="NZ_RDBE01000007.1"/>
</dbReference>
<dbReference type="SUPFAM" id="SSF54001">
    <property type="entry name" value="Cysteine proteinases"/>
    <property type="match status" value="1"/>
</dbReference>
<keyword evidence="10" id="KW-1185">Reference proteome</keyword>
<keyword evidence="5" id="KW-0175">Coiled coil</keyword>
<dbReference type="GO" id="GO:0008234">
    <property type="term" value="F:cysteine-type peptidase activity"/>
    <property type="evidence" value="ECO:0007669"/>
    <property type="project" value="UniProtKB-KW"/>
</dbReference>
<dbReference type="InterPro" id="IPR000064">
    <property type="entry name" value="NLP_P60_dom"/>
</dbReference>
<feature type="coiled-coil region" evidence="5">
    <location>
        <begin position="40"/>
        <end position="95"/>
    </location>
</feature>
<evidence type="ECO:0000313" key="9">
    <source>
        <dbReference type="EMBL" id="RLV49143.1"/>
    </source>
</evidence>
<feature type="domain" description="NlpC/P60" evidence="8">
    <location>
        <begin position="217"/>
        <end position="332"/>
    </location>
</feature>
<dbReference type="PANTHER" id="PTHR47359">
    <property type="entry name" value="PEPTIDOGLYCAN DL-ENDOPEPTIDASE CWLO"/>
    <property type="match status" value="1"/>
</dbReference>
<keyword evidence="3" id="KW-0378">Hydrolase</keyword>
<keyword evidence="2" id="KW-0645">Protease</keyword>
<dbReference type="InterPro" id="IPR038765">
    <property type="entry name" value="Papain-like_cys_pep_sf"/>
</dbReference>
<comment type="similarity">
    <text evidence="1">Belongs to the peptidase C40 family.</text>
</comment>
<evidence type="ECO:0000256" key="4">
    <source>
        <dbReference type="ARBA" id="ARBA00022807"/>
    </source>
</evidence>
<comment type="caution">
    <text evidence="9">The sequence shown here is derived from an EMBL/GenBank/DDBJ whole genome shotgun (WGS) entry which is preliminary data.</text>
</comment>
<dbReference type="GO" id="GO:0006508">
    <property type="term" value="P:proteolysis"/>
    <property type="evidence" value="ECO:0007669"/>
    <property type="project" value="UniProtKB-KW"/>
</dbReference>
<dbReference type="AlphaFoldDB" id="A0A3L8P2R6"/>
<organism evidence="9 10">
    <name type="scientific">Nocardioides mangrovicus</name>
    <dbReference type="NCBI Taxonomy" id="2478913"/>
    <lineage>
        <taxon>Bacteria</taxon>
        <taxon>Bacillati</taxon>
        <taxon>Actinomycetota</taxon>
        <taxon>Actinomycetes</taxon>
        <taxon>Propionibacteriales</taxon>
        <taxon>Nocardioidaceae</taxon>
        <taxon>Nocardioides</taxon>
    </lineage>
</organism>
<gene>
    <name evidence="9" type="ORF">D9V37_11310</name>
</gene>
<feature type="region of interest" description="Disordered" evidence="6">
    <location>
        <begin position="16"/>
        <end position="36"/>
    </location>
</feature>
<dbReference type="PROSITE" id="PS51935">
    <property type="entry name" value="NLPC_P60"/>
    <property type="match status" value="1"/>
</dbReference>
<name>A0A3L8P2R6_9ACTN</name>
<evidence type="ECO:0000256" key="5">
    <source>
        <dbReference type="SAM" id="Coils"/>
    </source>
</evidence>
<reference evidence="9 10" key="1">
    <citation type="submission" date="2018-10" db="EMBL/GenBank/DDBJ databases">
        <title>Marmoricola sp. 4Q3S-7 whole genome shotgun sequence.</title>
        <authorList>
            <person name="Li F."/>
        </authorList>
    </citation>
    <scope>NUCLEOTIDE SEQUENCE [LARGE SCALE GENOMIC DNA]</scope>
    <source>
        <strain evidence="9 10">4Q3S-7</strain>
    </source>
</reference>
<dbReference type="Gene3D" id="6.10.250.3150">
    <property type="match status" value="1"/>
</dbReference>
<evidence type="ECO:0000313" key="10">
    <source>
        <dbReference type="Proteomes" id="UP000281708"/>
    </source>
</evidence>
<feature type="signal peptide" evidence="7">
    <location>
        <begin position="1"/>
        <end position="20"/>
    </location>
</feature>
<dbReference type="Proteomes" id="UP000281708">
    <property type="component" value="Unassembled WGS sequence"/>
</dbReference>
<keyword evidence="4" id="KW-0788">Thiol protease</keyword>
<dbReference type="PANTHER" id="PTHR47359:SF3">
    <property type="entry name" value="NLP_P60 DOMAIN-CONTAINING PROTEIN-RELATED"/>
    <property type="match status" value="1"/>
</dbReference>
<protein>
    <recommendedName>
        <fullName evidence="8">NlpC/P60 domain-containing protein</fullName>
    </recommendedName>
</protein>
<keyword evidence="7" id="KW-0732">Signal</keyword>
<sequence length="332" mass="35095">MTTLLVGGLLGLHAAAPAAADPGSPDTPTAATSPLAEPRIDKVKKKVDRLYAQAEEASERYNAARIQLHASRVRLTALQSALSQQQKVVDRLRNDVAALVVQQYQGNSLSTASQVVFSSDSRAFIDNLNAASSYNSQRGQVIAGYQVQLKQLKLRRQAADDQVTSLTRTRSTLRTQKQVIDKKAAAAKAVLSDLQEKQRLAMMAGVDPSQYQNLGYTGAAGTAVKYALAQVGKPYVWGAAGPSSFDCSGLMMAAWGQAGVGLPHSSSAQMGSGTPVSEADLQPGDLVFYYSPVHHVGMYIGNGLIVNAENPSVGVRVTGLHAMPYSGAVRPG</sequence>
<evidence type="ECO:0000256" key="2">
    <source>
        <dbReference type="ARBA" id="ARBA00022670"/>
    </source>
</evidence>
<feature type="chain" id="PRO_5018112835" description="NlpC/P60 domain-containing protein" evidence="7">
    <location>
        <begin position="21"/>
        <end position="332"/>
    </location>
</feature>
<dbReference type="InterPro" id="IPR051794">
    <property type="entry name" value="PG_Endopeptidase_C40"/>
</dbReference>
<dbReference type="Pfam" id="PF00877">
    <property type="entry name" value="NLPC_P60"/>
    <property type="match status" value="1"/>
</dbReference>
<evidence type="ECO:0000256" key="1">
    <source>
        <dbReference type="ARBA" id="ARBA00007074"/>
    </source>
</evidence>
<accession>A0A3L8P2R6</accession>
<proteinExistence type="inferred from homology"/>
<dbReference type="OrthoDB" id="5177647at2"/>
<feature type="coiled-coil region" evidence="5">
    <location>
        <begin position="142"/>
        <end position="169"/>
    </location>
</feature>
<evidence type="ECO:0000256" key="6">
    <source>
        <dbReference type="SAM" id="MobiDB-lite"/>
    </source>
</evidence>
<evidence type="ECO:0000259" key="8">
    <source>
        <dbReference type="PROSITE" id="PS51935"/>
    </source>
</evidence>
<dbReference type="Gene3D" id="3.90.1720.10">
    <property type="entry name" value="endopeptidase domain like (from Nostoc punctiforme)"/>
    <property type="match status" value="1"/>
</dbReference>